<dbReference type="GO" id="GO:0046872">
    <property type="term" value="F:metal ion binding"/>
    <property type="evidence" value="ECO:0007669"/>
    <property type="project" value="UniProtKB-UniRule"/>
</dbReference>
<feature type="domain" description="Peptidase M3A/M3B catalytic" evidence="7">
    <location>
        <begin position="176"/>
        <end position="566"/>
    </location>
</feature>
<evidence type="ECO:0000256" key="6">
    <source>
        <dbReference type="RuleBase" id="RU003435"/>
    </source>
</evidence>
<dbReference type="SUPFAM" id="SSF55486">
    <property type="entry name" value="Metalloproteases ('zincins'), catalytic domain"/>
    <property type="match status" value="1"/>
</dbReference>
<dbReference type="EMBL" id="AP012338">
    <property type="protein sequence ID" value="BAM04037.1"/>
    <property type="molecule type" value="Genomic_DNA"/>
</dbReference>
<comment type="similarity">
    <text evidence="6">Belongs to the peptidase M3 family.</text>
</comment>
<proteinExistence type="inferred from homology"/>
<dbReference type="InterPro" id="IPR011976">
    <property type="entry name" value="Pept_M3B_oligopep-rel"/>
</dbReference>
<keyword evidence="3 6" id="KW-0378">Hydrolase</keyword>
<dbReference type="GO" id="GO:0006518">
    <property type="term" value="P:peptide metabolic process"/>
    <property type="evidence" value="ECO:0007669"/>
    <property type="project" value="TreeGrafter"/>
</dbReference>
<evidence type="ECO:0000256" key="1">
    <source>
        <dbReference type="ARBA" id="ARBA00022670"/>
    </source>
</evidence>
<comment type="cofactor">
    <cofactor evidence="6">
        <name>Zn(2+)</name>
        <dbReference type="ChEBI" id="CHEBI:29105"/>
    </cofactor>
    <text evidence="6">Binds 1 zinc ion.</text>
</comment>
<gene>
    <name evidence="8" type="ordered locus">PSMK_18780</name>
</gene>
<protein>
    <submittedName>
        <fullName evidence="8">Putative M3 familiy peptidase</fullName>
    </submittedName>
</protein>
<dbReference type="STRING" id="1142394.PSMK_18780"/>
<dbReference type="PATRIC" id="fig|1142394.8.peg.1935"/>
<dbReference type="HOGENOM" id="CLU_030403_3_0_0"/>
<dbReference type="GO" id="GO:0004222">
    <property type="term" value="F:metalloendopeptidase activity"/>
    <property type="evidence" value="ECO:0007669"/>
    <property type="project" value="InterPro"/>
</dbReference>
<dbReference type="eggNOG" id="COG1164">
    <property type="taxonomic scope" value="Bacteria"/>
</dbReference>
<evidence type="ECO:0000256" key="3">
    <source>
        <dbReference type="ARBA" id="ARBA00022801"/>
    </source>
</evidence>
<evidence type="ECO:0000313" key="9">
    <source>
        <dbReference type="Proteomes" id="UP000007881"/>
    </source>
</evidence>
<name>I0IFJ9_PHYMF</name>
<dbReference type="PANTHER" id="PTHR11804">
    <property type="entry name" value="PROTEASE M3 THIMET OLIGOPEPTIDASE-RELATED"/>
    <property type="match status" value="1"/>
</dbReference>
<dbReference type="CDD" id="cd09606">
    <property type="entry name" value="M3B_PepF"/>
    <property type="match status" value="1"/>
</dbReference>
<reference evidence="8 9" key="1">
    <citation type="submission" date="2012-02" db="EMBL/GenBank/DDBJ databases">
        <title>Complete genome sequence of Phycisphaera mikurensis NBRC 102666.</title>
        <authorList>
            <person name="Ankai A."/>
            <person name="Hosoyama A."/>
            <person name="Terui Y."/>
            <person name="Sekine M."/>
            <person name="Fukai R."/>
            <person name="Kato Y."/>
            <person name="Nakamura S."/>
            <person name="Yamada-Narita S."/>
            <person name="Kawakoshi A."/>
            <person name="Fukunaga Y."/>
            <person name="Yamazaki S."/>
            <person name="Fujita N."/>
        </authorList>
    </citation>
    <scope>NUCLEOTIDE SEQUENCE [LARGE SCALE GENOMIC DNA]</scope>
    <source>
        <strain evidence="9">NBRC 102666 / KCTC 22515 / FYK2301M01</strain>
    </source>
</reference>
<sequence length="581" mass="66083">MPTATPHALQRSFVPAGLDPAALDELLPLFDRLGARELPDADAVAAWMKDYSELAAVVGERGARINIDHACHTEDEAIEKAYLHWIEEVSPATKPRWFALLRHYLDAAGRGAFEAREEKHRLIGRAWEAEASIYRDENIPLQTRASKLSKDYDKLIGRMQVAFDGKEQTLQQLARYQEETDRGIREEAWTLAAARRLEDHEEITRIFGDLIGVRQRIAENADLPDYRAYTWKAMERFDYTPQDCLDFGDAIEKAVVPRVAKLDRERREALGVDTLRPWDLAVDPRGRAPLRPFPDGEEGVKELLEKGRAAFAAVDPVLAEMFAEMEPGRNLDLAARPKKRAGGFQSSLTESREPFIFMNAAGTQRDVDTLLHEGGHAFHYQWASRAEPLTILHHAPMEFCEVASMGMELLACDHYGVFYDGDQERAGRAKRKQLEGIVRFFPWMGTIDGWQHWLYTHPGATPEERRSRWLATLGRFESGEVDFSGHEQTRATRWQPQLHLFHYPFYYVEYGIAQLGALQLWRNAKSDPHGTITRYREALSLGGTRKLPELFEAAGIRFDFSAATLEPLMALVEEELTTLPA</sequence>
<evidence type="ECO:0000259" key="7">
    <source>
        <dbReference type="Pfam" id="PF01432"/>
    </source>
</evidence>
<dbReference type="OrthoDB" id="9762795at2"/>
<dbReference type="PANTHER" id="PTHR11804:SF48">
    <property type="entry name" value="PUTATIVE-RELATED"/>
    <property type="match status" value="1"/>
</dbReference>
<dbReference type="InterPro" id="IPR045090">
    <property type="entry name" value="Pept_M3A_M3B"/>
</dbReference>
<dbReference type="Proteomes" id="UP000007881">
    <property type="component" value="Chromosome"/>
</dbReference>
<evidence type="ECO:0000313" key="8">
    <source>
        <dbReference type="EMBL" id="BAM04037.1"/>
    </source>
</evidence>
<accession>I0IFJ9</accession>
<dbReference type="KEGG" id="phm:PSMK_18780"/>
<evidence type="ECO:0000256" key="5">
    <source>
        <dbReference type="ARBA" id="ARBA00023049"/>
    </source>
</evidence>
<dbReference type="GO" id="GO:0006508">
    <property type="term" value="P:proteolysis"/>
    <property type="evidence" value="ECO:0007669"/>
    <property type="project" value="UniProtKB-KW"/>
</dbReference>
<keyword evidence="4 6" id="KW-0862">Zinc</keyword>
<keyword evidence="5 6" id="KW-0482">Metalloprotease</keyword>
<dbReference type="NCBIfam" id="TIGR02289">
    <property type="entry name" value="M3_not_pepF"/>
    <property type="match status" value="1"/>
</dbReference>
<keyword evidence="1 6" id="KW-0645">Protease</keyword>
<evidence type="ECO:0000256" key="2">
    <source>
        <dbReference type="ARBA" id="ARBA00022723"/>
    </source>
</evidence>
<dbReference type="AlphaFoldDB" id="I0IFJ9"/>
<keyword evidence="2 6" id="KW-0479">Metal-binding</keyword>
<dbReference type="RefSeq" id="WP_014437255.1">
    <property type="nucleotide sequence ID" value="NC_017080.1"/>
</dbReference>
<dbReference type="InterPro" id="IPR001567">
    <property type="entry name" value="Pept_M3A_M3B_dom"/>
</dbReference>
<evidence type="ECO:0000256" key="4">
    <source>
        <dbReference type="ARBA" id="ARBA00022833"/>
    </source>
</evidence>
<keyword evidence="9" id="KW-1185">Reference proteome</keyword>
<dbReference type="Gene3D" id="1.10.1370.30">
    <property type="match status" value="1"/>
</dbReference>
<dbReference type="Pfam" id="PF01432">
    <property type="entry name" value="Peptidase_M3"/>
    <property type="match status" value="1"/>
</dbReference>
<organism evidence="8 9">
    <name type="scientific">Phycisphaera mikurensis (strain NBRC 102666 / KCTC 22515 / FYK2301M01)</name>
    <dbReference type="NCBI Taxonomy" id="1142394"/>
    <lineage>
        <taxon>Bacteria</taxon>
        <taxon>Pseudomonadati</taxon>
        <taxon>Planctomycetota</taxon>
        <taxon>Phycisphaerae</taxon>
        <taxon>Phycisphaerales</taxon>
        <taxon>Phycisphaeraceae</taxon>
        <taxon>Phycisphaera</taxon>
    </lineage>
</organism>